<dbReference type="AlphaFoldDB" id="A0A5S4YI05"/>
<proteinExistence type="predicted"/>
<evidence type="ECO:0000256" key="1">
    <source>
        <dbReference type="SAM" id="Coils"/>
    </source>
</evidence>
<dbReference type="RefSeq" id="WP_148742420.1">
    <property type="nucleotide sequence ID" value="NZ_VSTH01000091.1"/>
</dbReference>
<feature type="domain" description="Rad50/SbcC-type AAA" evidence="2">
    <location>
        <begin position="22"/>
        <end position="287"/>
    </location>
</feature>
<accession>A0A5S4YI05</accession>
<name>A0A5S4YI05_9BRAD</name>
<reference evidence="3 4" key="1">
    <citation type="submission" date="2019-08" db="EMBL/GenBank/DDBJ databases">
        <title>Bradyrhizobium hipponensis sp. nov., a rhizobium isolated from a Lupinus angustifolius root nodule in Tunisia.</title>
        <authorList>
            <person name="Off K."/>
            <person name="Rejili M."/>
            <person name="Mars M."/>
            <person name="Brachmann A."/>
            <person name="Marin M."/>
        </authorList>
    </citation>
    <scope>NUCLEOTIDE SEQUENCE [LARGE SCALE GENOMIC DNA]</scope>
    <source>
        <strain evidence="4">aSej3</strain>
    </source>
</reference>
<dbReference type="EMBL" id="VSTH01000091">
    <property type="protein sequence ID" value="TYO63728.1"/>
    <property type="molecule type" value="Genomic_DNA"/>
</dbReference>
<keyword evidence="1" id="KW-0175">Coiled coil</keyword>
<comment type="caution">
    <text evidence="3">The sequence shown here is derived from an EMBL/GenBank/DDBJ whole genome shotgun (WGS) entry which is preliminary data.</text>
</comment>
<sequence length="624" mass="69411">MTQYARLQIQHVSFLGPDKPATTVHFKPGFNVLYGASDTGKSFILDTIDYMLGGKGPLRDFPEREGYDRILLSMQTSSGEFFTLQRSTSGGGFLKADGLHEATFPKDGVTELREQHDERKDDNLSRFLLGKIGLLNRRVKRNKHNETNSLSFRNLARLAIVDEEEIIQKRSPLSDGNLVADTPNTATFKLLLTGADDSALVAVRSSPQEHSRAGQIELLGQLIAANQTKIRQLSGPPKQLEEQDERLEETLRSRMEILAAHESLYKDAASRRRDARQKLEQANERLAEVSVLLDRFDLLGKHYQSDVERLEGIREGGTLFSALSDGVCPLCGAHPKHQHRSDDCEGNADQVVMAAEAELGKIGALQQDLAQTVRQLTTESRSLQNRIPKLEADVFAVNAQIQEELAPKLRAARTSYAELADKRAEVREALGLFQSLKDLEDRRTKLELEEAEESGGNTPDAGLPASSLDKFATIVQDILKTWHFPNADRVHFDQKARDLVIGGKNRTSFGKGLRAITQSAFTIGLLQYCMEQETPHTGFALLDSPLLSYKEPDGEDDDMRHTDLKAQFYEYLKKIGVDRQVIIIENTDPPDDVRILPNAQKFTGNPDEGDRAGLFPIAKAAAST</sequence>
<evidence type="ECO:0000259" key="2">
    <source>
        <dbReference type="Pfam" id="PF13476"/>
    </source>
</evidence>
<feature type="coiled-coil region" evidence="1">
    <location>
        <begin position="265"/>
        <end position="292"/>
    </location>
</feature>
<protein>
    <submittedName>
        <fullName evidence="3">AAA family ATPase</fullName>
    </submittedName>
</protein>
<dbReference type="InterPro" id="IPR038729">
    <property type="entry name" value="Rad50/SbcC_AAA"/>
</dbReference>
<dbReference type="Gene3D" id="3.40.50.300">
    <property type="entry name" value="P-loop containing nucleotide triphosphate hydrolases"/>
    <property type="match status" value="1"/>
</dbReference>
<feature type="coiled-coil region" evidence="1">
    <location>
        <begin position="366"/>
        <end position="429"/>
    </location>
</feature>
<evidence type="ECO:0000313" key="3">
    <source>
        <dbReference type="EMBL" id="TYO63728.1"/>
    </source>
</evidence>
<keyword evidence="4" id="KW-1185">Reference proteome</keyword>
<evidence type="ECO:0000313" key="4">
    <source>
        <dbReference type="Proteomes" id="UP000324797"/>
    </source>
</evidence>
<organism evidence="3 4">
    <name type="scientific">Bradyrhizobium hipponense</name>
    <dbReference type="NCBI Taxonomy" id="2605638"/>
    <lineage>
        <taxon>Bacteria</taxon>
        <taxon>Pseudomonadati</taxon>
        <taxon>Pseudomonadota</taxon>
        <taxon>Alphaproteobacteria</taxon>
        <taxon>Hyphomicrobiales</taxon>
        <taxon>Nitrobacteraceae</taxon>
        <taxon>Bradyrhizobium</taxon>
    </lineage>
</organism>
<gene>
    <name evidence="3" type="ORF">FXV83_25750</name>
</gene>
<dbReference type="Proteomes" id="UP000324797">
    <property type="component" value="Unassembled WGS sequence"/>
</dbReference>
<dbReference type="InterPro" id="IPR027417">
    <property type="entry name" value="P-loop_NTPase"/>
</dbReference>
<dbReference type="GO" id="GO:0006302">
    <property type="term" value="P:double-strand break repair"/>
    <property type="evidence" value="ECO:0007669"/>
    <property type="project" value="InterPro"/>
</dbReference>
<dbReference type="GO" id="GO:0016887">
    <property type="term" value="F:ATP hydrolysis activity"/>
    <property type="evidence" value="ECO:0007669"/>
    <property type="project" value="InterPro"/>
</dbReference>
<dbReference type="Pfam" id="PF13476">
    <property type="entry name" value="AAA_23"/>
    <property type="match status" value="1"/>
</dbReference>